<dbReference type="InterPro" id="IPR029060">
    <property type="entry name" value="PIN-like_dom_sf"/>
</dbReference>
<name>A3ITS8_9CHRO</name>
<protein>
    <recommendedName>
        <fullName evidence="1">PIN domain-containing protein</fullName>
    </recommendedName>
</protein>
<dbReference type="InterPro" id="IPR002716">
    <property type="entry name" value="PIN_dom"/>
</dbReference>
<dbReference type="Proteomes" id="UP000003781">
    <property type="component" value="Unassembled WGS sequence"/>
</dbReference>
<dbReference type="InterPro" id="IPR052919">
    <property type="entry name" value="TA_system_RNase"/>
</dbReference>
<dbReference type="EMBL" id="AAXW01000030">
    <property type="protein sequence ID" value="EAZ90144.1"/>
    <property type="molecule type" value="Genomic_DNA"/>
</dbReference>
<dbReference type="eggNOG" id="COG3744">
    <property type="taxonomic scope" value="Bacteria"/>
</dbReference>
<sequence length="71" mass="8102">MEMSNLEEAITHNNFIPLEVTIKDGILAGNLPKHHNDPFDRMLIAQAINNNITIITRDFKISEYKVKIILA</sequence>
<dbReference type="SUPFAM" id="SSF88723">
    <property type="entry name" value="PIN domain-like"/>
    <property type="match status" value="1"/>
</dbReference>
<proteinExistence type="predicted"/>
<evidence type="ECO:0000313" key="3">
    <source>
        <dbReference type="Proteomes" id="UP000003781"/>
    </source>
</evidence>
<dbReference type="InterPro" id="IPR041705">
    <property type="entry name" value="PIN_Sll0205"/>
</dbReference>
<accession>A3ITS8</accession>
<feature type="domain" description="PIN" evidence="1">
    <location>
        <begin position="7"/>
        <end position="65"/>
    </location>
</feature>
<evidence type="ECO:0000313" key="2">
    <source>
        <dbReference type="EMBL" id="EAZ90144.1"/>
    </source>
</evidence>
<dbReference type="PANTHER" id="PTHR36173:SF2">
    <property type="entry name" value="RIBONUCLEASE VAPC16"/>
    <property type="match status" value="1"/>
</dbReference>
<dbReference type="PANTHER" id="PTHR36173">
    <property type="entry name" value="RIBONUCLEASE VAPC16-RELATED"/>
    <property type="match status" value="1"/>
</dbReference>
<evidence type="ECO:0000259" key="1">
    <source>
        <dbReference type="Pfam" id="PF01850"/>
    </source>
</evidence>
<organism evidence="2 3">
    <name type="scientific">Crocosphaera chwakensis CCY0110</name>
    <dbReference type="NCBI Taxonomy" id="391612"/>
    <lineage>
        <taxon>Bacteria</taxon>
        <taxon>Bacillati</taxon>
        <taxon>Cyanobacteriota</taxon>
        <taxon>Cyanophyceae</taxon>
        <taxon>Oscillatoriophycideae</taxon>
        <taxon>Chroococcales</taxon>
        <taxon>Aphanothecaceae</taxon>
        <taxon>Crocosphaera</taxon>
        <taxon>Crocosphaera chwakensis</taxon>
    </lineage>
</organism>
<keyword evidence="3" id="KW-1185">Reference proteome</keyword>
<dbReference type="CDD" id="cd09872">
    <property type="entry name" value="PIN_Sll0205-like"/>
    <property type="match status" value="1"/>
</dbReference>
<reference evidence="2 3" key="1">
    <citation type="submission" date="2007-03" db="EMBL/GenBank/DDBJ databases">
        <authorList>
            <person name="Stal L."/>
            <person name="Ferriera S."/>
            <person name="Johnson J."/>
            <person name="Kravitz S."/>
            <person name="Beeson K."/>
            <person name="Sutton G."/>
            <person name="Rogers Y.-H."/>
            <person name="Friedman R."/>
            <person name="Frazier M."/>
            <person name="Venter J.C."/>
        </authorList>
    </citation>
    <scope>NUCLEOTIDE SEQUENCE [LARGE SCALE GENOMIC DNA]</scope>
    <source>
        <strain evidence="2 3">CCY0110</strain>
    </source>
</reference>
<dbReference type="Pfam" id="PF01850">
    <property type="entry name" value="PIN"/>
    <property type="match status" value="1"/>
</dbReference>
<dbReference type="AlphaFoldDB" id="A3ITS8"/>
<comment type="caution">
    <text evidence="2">The sequence shown here is derived from an EMBL/GenBank/DDBJ whole genome shotgun (WGS) entry which is preliminary data.</text>
</comment>
<gene>
    <name evidence="2" type="ORF">CY0110_06074</name>
</gene>